<feature type="transmembrane region" description="Helical" evidence="7">
    <location>
        <begin position="7"/>
        <end position="32"/>
    </location>
</feature>
<evidence type="ECO:0000256" key="4">
    <source>
        <dbReference type="ARBA" id="ARBA00022692"/>
    </source>
</evidence>
<dbReference type="EMBL" id="JAGSOG010000008">
    <property type="protein sequence ID" value="MBR7832271.1"/>
    <property type="molecule type" value="Genomic_DNA"/>
</dbReference>
<keyword evidence="4 7" id="KW-0812">Transmembrane</keyword>
<keyword evidence="6 7" id="KW-0472">Membrane</keyword>
<accession>A0A941IRG6</accession>
<feature type="transmembrane region" description="Helical" evidence="7">
    <location>
        <begin position="264"/>
        <end position="283"/>
    </location>
</feature>
<evidence type="ECO:0000256" key="5">
    <source>
        <dbReference type="ARBA" id="ARBA00022989"/>
    </source>
</evidence>
<feature type="transmembrane region" description="Helical" evidence="7">
    <location>
        <begin position="295"/>
        <end position="316"/>
    </location>
</feature>
<keyword evidence="10" id="KW-1185">Reference proteome</keyword>
<dbReference type="Gene3D" id="1.20.1250.20">
    <property type="entry name" value="MFS general substrate transporter like domains"/>
    <property type="match status" value="1"/>
</dbReference>
<feature type="transmembrane region" description="Helical" evidence="7">
    <location>
        <begin position="352"/>
        <end position="375"/>
    </location>
</feature>
<feature type="transmembrane region" description="Helical" evidence="7">
    <location>
        <begin position="74"/>
        <end position="93"/>
    </location>
</feature>
<dbReference type="PROSITE" id="PS50850">
    <property type="entry name" value="MFS"/>
    <property type="match status" value="1"/>
</dbReference>
<dbReference type="Proteomes" id="UP000675781">
    <property type="component" value="Unassembled WGS sequence"/>
</dbReference>
<dbReference type="AlphaFoldDB" id="A0A941IRG6"/>
<dbReference type="SUPFAM" id="SSF103473">
    <property type="entry name" value="MFS general substrate transporter"/>
    <property type="match status" value="1"/>
</dbReference>
<feature type="domain" description="Major facilitator superfamily (MFS) profile" evidence="8">
    <location>
        <begin position="8"/>
        <end position="463"/>
    </location>
</feature>
<feature type="transmembrane region" description="Helical" evidence="7">
    <location>
        <begin position="44"/>
        <end position="62"/>
    </location>
</feature>
<dbReference type="RefSeq" id="WP_212526803.1">
    <property type="nucleotide sequence ID" value="NZ_JAGSOG010000008.1"/>
</dbReference>
<feature type="transmembrane region" description="Helical" evidence="7">
    <location>
        <begin position="161"/>
        <end position="182"/>
    </location>
</feature>
<evidence type="ECO:0000256" key="7">
    <source>
        <dbReference type="SAM" id="Phobius"/>
    </source>
</evidence>
<dbReference type="PRINTS" id="PR01036">
    <property type="entry name" value="TCRTETB"/>
</dbReference>
<protein>
    <submittedName>
        <fullName evidence="9">MFS transporter</fullName>
    </submittedName>
</protein>
<dbReference type="GO" id="GO:0022857">
    <property type="term" value="F:transmembrane transporter activity"/>
    <property type="evidence" value="ECO:0007669"/>
    <property type="project" value="InterPro"/>
</dbReference>
<keyword evidence="2" id="KW-0813">Transport</keyword>
<feature type="transmembrane region" description="Helical" evidence="7">
    <location>
        <begin position="133"/>
        <end position="155"/>
    </location>
</feature>
<dbReference type="CDD" id="cd17321">
    <property type="entry name" value="MFS_MMR_MDR_like"/>
    <property type="match status" value="1"/>
</dbReference>
<dbReference type="InterPro" id="IPR011701">
    <property type="entry name" value="MFS"/>
</dbReference>
<evidence type="ECO:0000256" key="3">
    <source>
        <dbReference type="ARBA" id="ARBA00022475"/>
    </source>
</evidence>
<organism evidence="9 10">
    <name type="scientific">Actinospica durhamensis</name>
    <dbReference type="NCBI Taxonomy" id="1508375"/>
    <lineage>
        <taxon>Bacteria</taxon>
        <taxon>Bacillati</taxon>
        <taxon>Actinomycetota</taxon>
        <taxon>Actinomycetes</taxon>
        <taxon>Catenulisporales</taxon>
        <taxon>Actinospicaceae</taxon>
        <taxon>Actinospica</taxon>
    </lineage>
</organism>
<evidence type="ECO:0000256" key="1">
    <source>
        <dbReference type="ARBA" id="ARBA00004651"/>
    </source>
</evidence>
<dbReference type="Gene3D" id="1.20.1720.10">
    <property type="entry name" value="Multidrug resistance protein D"/>
    <property type="match status" value="1"/>
</dbReference>
<dbReference type="InterPro" id="IPR020846">
    <property type="entry name" value="MFS_dom"/>
</dbReference>
<comment type="subcellular location">
    <subcellularLocation>
        <location evidence="1">Cell membrane</location>
        <topology evidence="1">Multi-pass membrane protein</topology>
    </subcellularLocation>
</comment>
<dbReference type="PANTHER" id="PTHR42718:SF46">
    <property type="entry name" value="BLR6921 PROTEIN"/>
    <property type="match status" value="1"/>
</dbReference>
<evidence type="ECO:0000313" key="9">
    <source>
        <dbReference type="EMBL" id="MBR7832271.1"/>
    </source>
</evidence>
<proteinExistence type="predicted"/>
<feature type="transmembrane region" description="Helical" evidence="7">
    <location>
        <begin position="328"/>
        <end position="346"/>
    </location>
</feature>
<dbReference type="GO" id="GO:0005886">
    <property type="term" value="C:plasma membrane"/>
    <property type="evidence" value="ECO:0007669"/>
    <property type="project" value="UniProtKB-SubCell"/>
</dbReference>
<evidence type="ECO:0000259" key="8">
    <source>
        <dbReference type="PROSITE" id="PS50850"/>
    </source>
</evidence>
<keyword evidence="3" id="KW-1003">Cell membrane</keyword>
<evidence type="ECO:0000256" key="6">
    <source>
        <dbReference type="ARBA" id="ARBA00023136"/>
    </source>
</evidence>
<reference evidence="9" key="1">
    <citation type="submission" date="2021-04" db="EMBL/GenBank/DDBJ databases">
        <title>Genome based classification of Actinospica acidithermotolerans sp. nov., an actinobacterium isolated from an Indonesian hot spring.</title>
        <authorList>
            <person name="Kusuma A.B."/>
            <person name="Putra K.E."/>
            <person name="Nafisah S."/>
            <person name="Loh J."/>
            <person name="Nouioui I."/>
            <person name="Goodfellow M."/>
        </authorList>
    </citation>
    <scope>NUCLEOTIDE SEQUENCE</scope>
    <source>
        <strain evidence="9">CSCA 57</strain>
    </source>
</reference>
<keyword evidence="5 7" id="KW-1133">Transmembrane helix</keyword>
<dbReference type="Pfam" id="PF07690">
    <property type="entry name" value="MFS_1"/>
    <property type="match status" value="1"/>
</dbReference>
<feature type="transmembrane region" description="Helical" evidence="7">
    <location>
        <begin position="99"/>
        <end position="121"/>
    </location>
</feature>
<gene>
    <name evidence="9" type="ORF">KDL01_03315</name>
</gene>
<comment type="caution">
    <text evidence="9">The sequence shown here is derived from an EMBL/GenBank/DDBJ whole genome shotgun (WGS) entry which is preliminary data.</text>
</comment>
<feature type="transmembrane region" description="Helical" evidence="7">
    <location>
        <begin position="387"/>
        <end position="413"/>
    </location>
</feature>
<dbReference type="PANTHER" id="PTHR42718">
    <property type="entry name" value="MAJOR FACILITATOR SUPERFAMILY MULTIDRUG TRANSPORTER MFSC"/>
    <property type="match status" value="1"/>
</dbReference>
<feature type="transmembrane region" description="Helical" evidence="7">
    <location>
        <begin position="194"/>
        <end position="213"/>
    </location>
</feature>
<feature type="transmembrane region" description="Helical" evidence="7">
    <location>
        <begin position="433"/>
        <end position="456"/>
    </location>
</feature>
<name>A0A941IRG6_9ACTN</name>
<dbReference type="InterPro" id="IPR036259">
    <property type="entry name" value="MFS_trans_sf"/>
</dbReference>
<sequence length="463" mass="47475">MDRRGRLVLLVLCTANFLVGIDFSILTIAVPAIGRDLHLGESDLQWVATAFALPSGGLLLLFGRTGDLIGRRRVFLGGMVLFTLASLLTALAWSPAVLLTARALQGLGAAGVVPTGMALLTTSFAEGRARDRALGIAGSLMATGFTVGTLIGGVVTDLVGWRFTMVLPIVLGVLVVAGTPLLVEESRNSRRERLDLPGAVTVTGGLLALIYALSTAAQGGWGRPSVLGTLAAGVVLLALFLAVQARSAQPLVSLRVLRRRTVALGNLGGLLAFATATSVSFVGELFLQQVNGLSPIQTGLVFGWLGVVAAVSGNLAPRAIGRFGSGNVLVVGLFVQGLGTVVIATMTRGDSVVILLLGGTVWIYANLQAIVGYNVTATSGLPDVEQGLATGLATTTQQVGLTVGIPVMSALAAGRTNGLVRSGRGQLDALAGGFHLAMGVNAAITLGGALLLGVALRRRVRER</sequence>
<evidence type="ECO:0000256" key="2">
    <source>
        <dbReference type="ARBA" id="ARBA00022448"/>
    </source>
</evidence>
<evidence type="ECO:0000313" key="10">
    <source>
        <dbReference type="Proteomes" id="UP000675781"/>
    </source>
</evidence>
<feature type="transmembrane region" description="Helical" evidence="7">
    <location>
        <begin position="225"/>
        <end position="243"/>
    </location>
</feature>